<dbReference type="Pfam" id="PF22528">
    <property type="entry name" value="PRMT_C"/>
    <property type="match status" value="1"/>
</dbReference>
<dbReference type="InterPro" id="IPR006953">
    <property type="entry name" value="Vesicle_Uso1_P115_head"/>
</dbReference>
<sequence length="1530" mass="171208">MATKLVGPSTYIRLHALRIGAFALLNGALHDRNMFSISTTPAKQSVSETITVYSGRLNSATLLEDRRAAILGLRSFAKDFPASVASGALRCLIGSLAKDGDDVDTVKVVLETLLMLFSPNESSPEASDEVVLWLADEFTQRQENITLLLDFVESNDFYSRLYSLQLLAAILSARTERTEECIFTAPLGISRLVATLDDQREAVRNECVSLLIALTPTSTEIQKLVAFENAFERIFAIVAADGSLTQGGRTVEDCLILLANLLRRNASNQSLFRESGCISKLASLLEGLLQAQLSNADIAVWAQAQRNRNVYAFLAVLRLFLLSGSAGVSQNQQAFWKQGLVYNILQLAFSREEGQVTIKAEALNTCGDMIRDAKPLQETFAQLMVPAPLLVDTGEDASSTLAAKTYVIDGLLDLTLNSFDQSAFDLRFSACECLKAYFSNHSEVRLHFLSRAIDGYMAAAEESANILTVLLRPDAAALARDPYRQWFASVIAFHLLHDNPTAKARLLQVTEGDSSKDEEVVTSIQTIAAHLITSITRNDDARISVGYLMLLIGWTFEDLDAVNDFLAEGSNVQSLIQAISHAVPAKGVLIQGLCAFLLGVVYEFSTKDSPLSRTSFHSILSKRLDREQFLERLTRLRSHPLMRDFEVTSQKHHPSLGNSLPDIFFDSVFVDFFKDNYSRIGRSIDRAPELEISVMTNGVQKGISRELVDSLRSQVGDKDRALQESKTKIISLEEALNSREAEHRQSSEAAAIELSKLKASFDNAESGHEEQLRRLAQEHSAKLADQERHIASFQAQLAAREAKYQNELLQAQQSAHSEVERVRLRADAEVADLKASMNRLEVDLIKANKSKALELQKLQEKNSRLVAFEVDQKTQAENRNSDLEGQLQKARTTIEELQRKVERVEKTLSEESDAKRTAQTELDDLLIVFGDLEEKVARYKTRLRKLGEDVSEGEDDEEDGPDDTDGEKAYCQRSLQYPTKESMQPTNLNHFPGCMMDKLRAASPSSGSDTSEQSNWLDVEPDLENFEFVSLFDVQTFTTLAEMLQHCKQQYNFDLVQSIHRLQLDFLGALKLVNYIRSQVKSDIALPSQISLDDIQDDRFLKPVLDNDAVIFSLDEVLQPSSDTEVETAGTLDESSRDLHRKNRDLQSELNSIRESFANYRLAVEQTLDRRWGVDEIPSSSANLKEKDSSGYYFESYAAHEIHETMLKDAVRTDAYRDFIYENKHLFKDKVVLDIGCGTGILSMFCAKAGAAKVLAVDRSDIIDKARENVFNNNLANIITCLRGSIEDVQLPVKEVDIIVSEWMGYCLLYEAMLPSVLYARDKYLKPDGLLVPSSATLWISPVKDEAYMSDHVSYWRDVYGFDMKAMQEGIYDEVRVQGMPASSLCGRAYPFKVLDLYSTCAEDLAFTANWETELNVGTDDPDGFLIWFDNFFSPYRSEPIPEPRITPDKWVLASPGHVAFTTGPNGPETHWKQGLLLTGPRDPSQTISTSRHLSGEITFAAASDNARALTLRLRWSTEHEERSQSWELK</sequence>
<dbReference type="EC" id="2.1.1.319" evidence="3"/>
<evidence type="ECO:0000259" key="16">
    <source>
        <dbReference type="Pfam" id="PF04869"/>
    </source>
</evidence>
<evidence type="ECO:0000259" key="19">
    <source>
        <dbReference type="Pfam" id="PF22528"/>
    </source>
</evidence>
<dbReference type="GO" id="GO:0035242">
    <property type="term" value="F:protein-arginine omega-N asymmetric methyltransferase activity"/>
    <property type="evidence" value="ECO:0007669"/>
    <property type="project" value="UniProtKB-EC"/>
</dbReference>
<keyword evidence="10" id="KW-0539">Nucleus</keyword>
<dbReference type="InterPro" id="IPR036236">
    <property type="entry name" value="Znf_C2H2_sf"/>
</dbReference>
<dbReference type="Gene3D" id="2.70.160.11">
    <property type="entry name" value="Hnrnp arginine n-methyltransferase1"/>
    <property type="match status" value="1"/>
</dbReference>
<dbReference type="GO" id="GO:0005634">
    <property type="term" value="C:nucleus"/>
    <property type="evidence" value="ECO:0007669"/>
    <property type="project" value="UniProtKB-SubCell"/>
</dbReference>
<evidence type="ECO:0000256" key="8">
    <source>
        <dbReference type="ARBA" id="ARBA00023034"/>
    </source>
</evidence>
<dbReference type="SUPFAM" id="SSF53335">
    <property type="entry name" value="S-adenosyl-L-methionine-dependent methyltransferases"/>
    <property type="match status" value="1"/>
</dbReference>
<dbReference type="Gene3D" id="1.25.10.10">
    <property type="entry name" value="Leucine-rich Repeat Variant"/>
    <property type="match status" value="1"/>
</dbReference>
<feature type="compositionally biased region" description="Acidic residues" evidence="15">
    <location>
        <begin position="949"/>
        <end position="965"/>
    </location>
</feature>
<evidence type="ECO:0000256" key="1">
    <source>
        <dbReference type="ARBA" id="ARBA00004123"/>
    </source>
</evidence>
<dbReference type="Pfam" id="PF04871">
    <property type="entry name" value="Uso1_p115_C"/>
    <property type="match status" value="1"/>
</dbReference>
<dbReference type="Gene3D" id="3.40.50.150">
    <property type="entry name" value="Vaccinia Virus protein VP39"/>
    <property type="match status" value="1"/>
</dbReference>
<evidence type="ECO:0000256" key="10">
    <source>
        <dbReference type="ARBA" id="ARBA00023242"/>
    </source>
</evidence>
<dbReference type="GO" id="GO:0005795">
    <property type="term" value="C:Golgi stack"/>
    <property type="evidence" value="ECO:0007669"/>
    <property type="project" value="TreeGrafter"/>
</dbReference>
<keyword evidence="4" id="KW-0597">Phosphoprotein</keyword>
<evidence type="ECO:0000256" key="4">
    <source>
        <dbReference type="ARBA" id="ARBA00022553"/>
    </source>
</evidence>
<comment type="catalytic activity">
    <reaction evidence="12">
        <text>L-arginyl-[protein] + S-adenosyl-L-methionine = N(omega)-methyl-L-arginyl-[protein] + S-adenosyl-L-homocysteine + H(+)</text>
        <dbReference type="Rhea" id="RHEA:48100"/>
        <dbReference type="Rhea" id="RHEA-COMP:10532"/>
        <dbReference type="Rhea" id="RHEA-COMP:11990"/>
        <dbReference type="ChEBI" id="CHEBI:15378"/>
        <dbReference type="ChEBI" id="CHEBI:29965"/>
        <dbReference type="ChEBI" id="CHEBI:57856"/>
        <dbReference type="ChEBI" id="CHEBI:59789"/>
        <dbReference type="ChEBI" id="CHEBI:65280"/>
    </reaction>
    <physiologicalReaction direction="left-to-right" evidence="12">
        <dbReference type="Rhea" id="RHEA:48101"/>
    </physiologicalReaction>
</comment>
<dbReference type="GO" id="GO:0048280">
    <property type="term" value="P:vesicle fusion with Golgi apparatus"/>
    <property type="evidence" value="ECO:0007669"/>
    <property type="project" value="InterPro"/>
</dbReference>
<dbReference type="InterPro" id="IPR011989">
    <property type="entry name" value="ARM-like"/>
</dbReference>
<keyword evidence="9 14" id="KW-0175">Coiled coil</keyword>
<dbReference type="GO" id="GO:0006886">
    <property type="term" value="P:intracellular protein transport"/>
    <property type="evidence" value="ECO:0007669"/>
    <property type="project" value="InterPro"/>
</dbReference>
<dbReference type="FunFam" id="3.40.50.150:FF:000034">
    <property type="entry name" value="Protein arginine N-methyltransferase 3"/>
    <property type="match status" value="1"/>
</dbReference>
<evidence type="ECO:0000259" key="18">
    <source>
        <dbReference type="Pfam" id="PF13649"/>
    </source>
</evidence>
<dbReference type="FunFam" id="1.25.10.10:FF:000296">
    <property type="entry name" value="Related to transport protein USO1"/>
    <property type="match status" value="1"/>
</dbReference>
<evidence type="ECO:0000259" key="17">
    <source>
        <dbReference type="Pfam" id="PF04871"/>
    </source>
</evidence>
<dbReference type="GO" id="GO:0006888">
    <property type="term" value="P:endoplasmic reticulum to Golgi vesicle-mediated transport"/>
    <property type="evidence" value="ECO:0007669"/>
    <property type="project" value="TreeGrafter"/>
</dbReference>
<feature type="region of interest" description="Disordered" evidence="15">
    <location>
        <begin position="948"/>
        <end position="968"/>
    </location>
</feature>
<dbReference type="InterPro" id="IPR025799">
    <property type="entry name" value="Arg_MeTrfase"/>
</dbReference>
<protein>
    <recommendedName>
        <fullName evidence="3">type I protein arginine methyltransferase</fullName>
        <ecNumber evidence="3">2.1.1.319</ecNumber>
    </recommendedName>
</protein>
<dbReference type="InterPro" id="IPR029063">
    <property type="entry name" value="SAM-dependent_MTases_sf"/>
</dbReference>
<dbReference type="Proteomes" id="UP000764110">
    <property type="component" value="Unassembled WGS sequence"/>
</dbReference>
<comment type="subcellular location">
    <subcellularLocation>
        <location evidence="2">Golgi apparatus</location>
    </subcellularLocation>
    <subcellularLocation>
        <location evidence="1">Nucleus</location>
    </subcellularLocation>
</comment>
<evidence type="ECO:0000256" key="6">
    <source>
        <dbReference type="ARBA" id="ARBA00022679"/>
    </source>
</evidence>
<dbReference type="InterPro" id="IPR006955">
    <property type="entry name" value="Uso1_p115_C"/>
</dbReference>
<evidence type="ECO:0000313" key="20">
    <source>
        <dbReference type="EMBL" id="KAH0599700.1"/>
    </source>
</evidence>
<organism evidence="20 21">
    <name type="scientific">Metarhizium humberi</name>
    <dbReference type="NCBI Taxonomy" id="2596975"/>
    <lineage>
        <taxon>Eukaryota</taxon>
        <taxon>Fungi</taxon>
        <taxon>Dikarya</taxon>
        <taxon>Ascomycota</taxon>
        <taxon>Pezizomycotina</taxon>
        <taxon>Sordariomycetes</taxon>
        <taxon>Hypocreomycetidae</taxon>
        <taxon>Hypocreales</taxon>
        <taxon>Clavicipitaceae</taxon>
        <taxon>Metarhizium</taxon>
    </lineage>
</organism>
<dbReference type="GO" id="GO:0012507">
    <property type="term" value="C:ER to Golgi transport vesicle membrane"/>
    <property type="evidence" value="ECO:0007669"/>
    <property type="project" value="TreeGrafter"/>
</dbReference>
<dbReference type="PROSITE" id="PS51678">
    <property type="entry name" value="SAM_MT_PRMT"/>
    <property type="match status" value="1"/>
</dbReference>
<evidence type="ECO:0000256" key="7">
    <source>
        <dbReference type="ARBA" id="ARBA00022691"/>
    </source>
</evidence>
<name>A0A9P8MFA9_9HYPO</name>
<dbReference type="PANTHER" id="PTHR10013:SF0">
    <property type="entry name" value="GENERAL VESICULAR TRANSPORT FACTOR P115"/>
    <property type="match status" value="1"/>
</dbReference>
<dbReference type="GO" id="GO:0048211">
    <property type="term" value="P:Golgi vesicle docking"/>
    <property type="evidence" value="ECO:0007669"/>
    <property type="project" value="TreeGrafter"/>
</dbReference>
<evidence type="ECO:0000256" key="9">
    <source>
        <dbReference type="ARBA" id="ARBA00023054"/>
    </source>
</evidence>
<evidence type="ECO:0000256" key="13">
    <source>
        <dbReference type="PROSITE-ProRule" id="PRU01015"/>
    </source>
</evidence>
<evidence type="ECO:0000256" key="14">
    <source>
        <dbReference type="SAM" id="Coils"/>
    </source>
</evidence>
<comment type="caution">
    <text evidence="20">The sequence shown here is derived from an EMBL/GenBank/DDBJ whole genome shotgun (WGS) entry which is preliminary data.</text>
</comment>
<keyword evidence="21" id="KW-1185">Reference proteome</keyword>
<dbReference type="InterPro" id="IPR041698">
    <property type="entry name" value="Methyltransf_25"/>
</dbReference>
<evidence type="ECO:0000256" key="12">
    <source>
        <dbReference type="ARBA" id="ARBA00049303"/>
    </source>
</evidence>
<proteinExistence type="predicted"/>
<evidence type="ECO:0000256" key="3">
    <source>
        <dbReference type="ARBA" id="ARBA00011925"/>
    </source>
</evidence>
<gene>
    <name evidence="20" type="ORF">MHUMG1_02490</name>
</gene>
<keyword evidence="7 13" id="KW-0949">S-adenosyl-L-methionine</keyword>
<keyword evidence="8" id="KW-0333">Golgi apparatus</keyword>
<dbReference type="InterPro" id="IPR055135">
    <property type="entry name" value="PRMT_dom"/>
</dbReference>
<dbReference type="InterPro" id="IPR016024">
    <property type="entry name" value="ARM-type_fold"/>
</dbReference>
<dbReference type="EMBL" id="JACEFI010000003">
    <property type="protein sequence ID" value="KAH0599700.1"/>
    <property type="molecule type" value="Genomic_DNA"/>
</dbReference>
<dbReference type="PANTHER" id="PTHR10013">
    <property type="entry name" value="GENERAL VESICULAR TRANSPORT FACTOR P115"/>
    <property type="match status" value="1"/>
</dbReference>
<dbReference type="InterPro" id="IPR024095">
    <property type="entry name" value="Vesicle_P115"/>
</dbReference>
<dbReference type="SUPFAM" id="SSF57667">
    <property type="entry name" value="beta-beta-alpha zinc fingers"/>
    <property type="match status" value="1"/>
</dbReference>
<dbReference type="SUPFAM" id="SSF48371">
    <property type="entry name" value="ARM repeat"/>
    <property type="match status" value="1"/>
</dbReference>
<evidence type="ECO:0000256" key="2">
    <source>
        <dbReference type="ARBA" id="ARBA00004555"/>
    </source>
</evidence>
<evidence type="ECO:0000256" key="5">
    <source>
        <dbReference type="ARBA" id="ARBA00022603"/>
    </source>
</evidence>
<feature type="coiled-coil region" evidence="14">
    <location>
        <begin position="769"/>
        <end position="796"/>
    </location>
</feature>
<feature type="domain" description="Uso1/p115-like vesicle tethering protein C-terminal" evidence="17">
    <location>
        <begin position="857"/>
        <end position="965"/>
    </location>
</feature>
<dbReference type="GO" id="GO:0005783">
    <property type="term" value="C:endoplasmic reticulum"/>
    <property type="evidence" value="ECO:0007669"/>
    <property type="project" value="TreeGrafter"/>
</dbReference>
<dbReference type="GO" id="GO:0032259">
    <property type="term" value="P:methylation"/>
    <property type="evidence" value="ECO:0007669"/>
    <property type="project" value="UniProtKB-KW"/>
</dbReference>
<evidence type="ECO:0000256" key="15">
    <source>
        <dbReference type="SAM" id="MobiDB-lite"/>
    </source>
</evidence>
<feature type="domain" description="Vesicle tethering protein Uso1/P115-like head" evidence="16">
    <location>
        <begin position="375"/>
        <end position="684"/>
    </location>
</feature>
<dbReference type="Pfam" id="PF04869">
    <property type="entry name" value="Uso1_p115_head"/>
    <property type="match status" value="1"/>
</dbReference>
<keyword evidence="6 13" id="KW-0808">Transferase</keyword>
<comment type="catalytic activity">
    <reaction evidence="11">
        <text>L-arginyl-[protein] + 2 S-adenosyl-L-methionine = N(omega),N(omega)-dimethyl-L-arginyl-[protein] + 2 S-adenosyl-L-homocysteine + 2 H(+)</text>
        <dbReference type="Rhea" id="RHEA:48096"/>
        <dbReference type="Rhea" id="RHEA-COMP:10532"/>
        <dbReference type="Rhea" id="RHEA-COMP:11991"/>
        <dbReference type="ChEBI" id="CHEBI:15378"/>
        <dbReference type="ChEBI" id="CHEBI:29965"/>
        <dbReference type="ChEBI" id="CHEBI:57856"/>
        <dbReference type="ChEBI" id="CHEBI:59789"/>
        <dbReference type="ChEBI" id="CHEBI:61897"/>
        <dbReference type="EC" id="2.1.1.319"/>
    </reaction>
    <physiologicalReaction direction="left-to-right" evidence="11">
        <dbReference type="Rhea" id="RHEA:48097"/>
    </physiologicalReaction>
</comment>
<keyword evidence="5 13" id="KW-0489">Methyltransferase</keyword>
<accession>A0A9P8MFA9</accession>
<reference evidence="20 21" key="1">
    <citation type="submission" date="2020-07" db="EMBL/GenBank/DDBJ databases">
        <title>Metarhizium humberi genome.</title>
        <authorList>
            <person name="Lysoe E."/>
        </authorList>
    </citation>
    <scope>NUCLEOTIDE SEQUENCE [LARGE SCALE GENOMIC DNA]</scope>
    <source>
        <strain evidence="20 21">ESALQ1638</strain>
    </source>
</reference>
<dbReference type="GO" id="GO:0000139">
    <property type="term" value="C:Golgi membrane"/>
    <property type="evidence" value="ECO:0007669"/>
    <property type="project" value="InterPro"/>
</dbReference>
<dbReference type="CDD" id="cd02440">
    <property type="entry name" value="AdoMet_MTases"/>
    <property type="match status" value="1"/>
</dbReference>
<evidence type="ECO:0000313" key="21">
    <source>
        <dbReference type="Proteomes" id="UP000764110"/>
    </source>
</evidence>
<feature type="domain" description="Methyltransferase" evidence="18">
    <location>
        <begin position="1232"/>
        <end position="1329"/>
    </location>
</feature>
<feature type="domain" description="Protein arginine N-methyltransferase" evidence="19">
    <location>
        <begin position="1335"/>
        <end position="1519"/>
    </location>
</feature>
<dbReference type="Pfam" id="PF13649">
    <property type="entry name" value="Methyltransf_25"/>
    <property type="match status" value="1"/>
</dbReference>
<evidence type="ECO:0000256" key="11">
    <source>
        <dbReference type="ARBA" id="ARBA00047384"/>
    </source>
</evidence>